<dbReference type="EMBL" id="CAFAAQ010000058">
    <property type="protein sequence ID" value="CAB4805361.1"/>
    <property type="molecule type" value="Genomic_DNA"/>
</dbReference>
<dbReference type="EMBL" id="CAEZXS010000275">
    <property type="protein sequence ID" value="CAB4716022.1"/>
    <property type="molecule type" value="Genomic_DNA"/>
</dbReference>
<organism evidence="2">
    <name type="scientific">freshwater metagenome</name>
    <dbReference type="NCBI Taxonomy" id="449393"/>
    <lineage>
        <taxon>unclassified sequences</taxon>
        <taxon>metagenomes</taxon>
        <taxon>ecological metagenomes</taxon>
    </lineage>
</organism>
<sequence>MKKILAIGFALSVLVISGCGEGDNAAPTETRKPAATTTTTTTAPNLAEQQTAQAAYSSILAELAPQWGAIDDQYLASVDSNRRLPWDLLPGYCGERAKVSQRFVELLGNTVWPEPYQALVADSSAKNSLVAELESECAQLGGTESAQTANREQRQAAYTSALNAAIRLREALGLPTKGFGQA</sequence>
<dbReference type="PROSITE" id="PS51257">
    <property type="entry name" value="PROKAR_LIPOPROTEIN"/>
    <property type="match status" value="1"/>
</dbReference>
<gene>
    <name evidence="1" type="ORF">UFOPK2582_01669</name>
    <name evidence="2" type="ORF">UFOPK3046_00810</name>
</gene>
<dbReference type="AlphaFoldDB" id="A0A6J6Y6Z3"/>
<name>A0A6J6Y6Z3_9ZZZZ</name>
<reference evidence="2" key="1">
    <citation type="submission" date="2020-05" db="EMBL/GenBank/DDBJ databases">
        <authorList>
            <person name="Chiriac C."/>
            <person name="Salcher M."/>
            <person name="Ghai R."/>
            <person name="Kavagutti S V."/>
        </authorList>
    </citation>
    <scope>NUCLEOTIDE SEQUENCE</scope>
</reference>
<proteinExistence type="predicted"/>
<protein>
    <submittedName>
        <fullName evidence="2">Unannotated protein</fullName>
    </submittedName>
</protein>
<evidence type="ECO:0000313" key="1">
    <source>
        <dbReference type="EMBL" id="CAB4716022.1"/>
    </source>
</evidence>
<accession>A0A6J6Y6Z3</accession>
<evidence type="ECO:0000313" key="2">
    <source>
        <dbReference type="EMBL" id="CAB4805361.1"/>
    </source>
</evidence>